<gene>
    <name evidence="1" type="ORF">Tci_896708</name>
</gene>
<dbReference type="AlphaFoldDB" id="A0A699UU90"/>
<protein>
    <submittedName>
        <fullName evidence="1">Uncharacterized protein</fullName>
    </submittedName>
</protein>
<organism evidence="1">
    <name type="scientific">Tanacetum cinerariifolium</name>
    <name type="common">Dalmatian daisy</name>
    <name type="synonym">Chrysanthemum cinerariifolium</name>
    <dbReference type="NCBI Taxonomy" id="118510"/>
    <lineage>
        <taxon>Eukaryota</taxon>
        <taxon>Viridiplantae</taxon>
        <taxon>Streptophyta</taxon>
        <taxon>Embryophyta</taxon>
        <taxon>Tracheophyta</taxon>
        <taxon>Spermatophyta</taxon>
        <taxon>Magnoliopsida</taxon>
        <taxon>eudicotyledons</taxon>
        <taxon>Gunneridae</taxon>
        <taxon>Pentapetalae</taxon>
        <taxon>asterids</taxon>
        <taxon>campanulids</taxon>
        <taxon>Asterales</taxon>
        <taxon>Asteraceae</taxon>
        <taxon>Asteroideae</taxon>
        <taxon>Anthemideae</taxon>
        <taxon>Anthemidinae</taxon>
        <taxon>Tanacetum</taxon>
    </lineage>
</organism>
<sequence>MEQAVEQHHVETYRFQDKMKEVLNEDERLLEQALSKDIMNIVVSAYVNNAYESVNECERCVTFETELQMDFIKKECYDKLFKQDTTLEKHCISLKVDTQLKQEIFQKNNSFSQQSVPSIDQLFEINELKA</sequence>
<evidence type="ECO:0000313" key="1">
    <source>
        <dbReference type="EMBL" id="GFD24739.1"/>
    </source>
</evidence>
<name>A0A699UU90_TANCI</name>
<accession>A0A699UU90</accession>
<reference evidence="1" key="1">
    <citation type="journal article" date="2019" name="Sci. Rep.">
        <title>Draft genome of Tanacetum cinerariifolium, the natural source of mosquito coil.</title>
        <authorList>
            <person name="Yamashiro T."/>
            <person name="Shiraishi A."/>
            <person name="Satake H."/>
            <person name="Nakayama K."/>
        </authorList>
    </citation>
    <scope>NUCLEOTIDE SEQUENCE</scope>
</reference>
<proteinExistence type="predicted"/>
<dbReference type="EMBL" id="BKCJ011354753">
    <property type="protein sequence ID" value="GFD24739.1"/>
    <property type="molecule type" value="Genomic_DNA"/>
</dbReference>
<comment type="caution">
    <text evidence="1">The sequence shown here is derived from an EMBL/GenBank/DDBJ whole genome shotgun (WGS) entry which is preliminary data.</text>
</comment>